<protein>
    <recommendedName>
        <fullName evidence="2">BZIP domain-containing protein</fullName>
    </recommendedName>
</protein>
<feature type="compositionally biased region" description="Basic and acidic residues" evidence="1">
    <location>
        <begin position="196"/>
        <end position="209"/>
    </location>
</feature>
<dbReference type="GO" id="GO:0003700">
    <property type="term" value="F:DNA-binding transcription factor activity"/>
    <property type="evidence" value="ECO:0007669"/>
    <property type="project" value="InterPro"/>
</dbReference>
<dbReference type="EMBL" id="JPOX01000016">
    <property type="protein sequence ID" value="KFX47147.1"/>
    <property type="molecule type" value="Genomic_DNA"/>
</dbReference>
<feature type="domain" description="BZIP" evidence="2">
    <location>
        <begin position="9"/>
        <end position="24"/>
    </location>
</feature>
<reference evidence="3" key="1">
    <citation type="journal article" date="2014" name="PLoS Genet.">
        <title>Signature Gene Expression Reveals Novel Clues to the Molecular Mechanisms of Dimorphic Transition in Penicillium marneffei.</title>
        <authorList>
            <person name="Yang E."/>
            <person name="Wang G."/>
            <person name="Cai J."/>
            <person name="Woo P.C."/>
            <person name="Lau S.K."/>
            <person name="Yuen K.-Y."/>
            <person name="Chow W.-N."/>
            <person name="Lin X."/>
        </authorList>
    </citation>
    <scope>NUCLEOTIDE SEQUENCE [LARGE SCALE GENOMIC DNA]</scope>
    <source>
        <strain evidence="3">PM1</strain>
    </source>
</reference>
<evidence type="ECO:0000256" key="1">
    <source>
        <dbReference type="SAM" id="MobiDB-lite"/>
    </source>
</evidence>
<proteinExistence type="predicted"/>
<feature type="compositionally biased region" description="Basic and acidic residues" evidence="1">
    <location>
        <begin position="28"/>
        <end position="39"/>
    </location>
</feature>
<name>A0A093V3M4_TALMA</name>
<feature type="compositionally biased region" description="Basic and acidic residues" evidence="1">
    <location>
        <begin position="1"/>
        <end position="19"/>
    </location>
</feature>
<feature type="region of interest" description="Disordered" evidence="1">
    <location>
        <begin position="1"/>
        <end position="51"/>
    </location>
</feature>
<evidence type="ECO:0000259" key="2">
    <source>
        <dbReference type="PROSITE" id="PS00036"/>
    </source>
</evidence>
<gene>
    <name evidence="3" type="ORF">GQ26_0161770</name>
</gene>
<dbReference type="InterPro" id="IPR004827">
    <property type="entry name" value="bZIP"/>
</dbReference>
<organism evidence="3">
    <name type="scientific">Talaromyces marneffei PM1</name>
    <dbReference type="NCBI Taxonomy" id="1077442"/>
    <lineage>
        <taxon>Eukaryota</taxon>
        <taxon>Fungi</taxon>
        <taxon>Dikarya</taxon>
        <taxon>Ascomycota</taxon>
        <taxon>Pezizomycotina</taxon>
        <taxon>Eurotiomycetes</taxon>
        <taxon>Eurotiomycetidae</taxon>
        <taxon>Eurotiales</taxon>
        <taxon>Trichocomaceae</taxon>
        <taxon>Talaromyces</taxon>
        <taxon>Talaromyces sect. Talaromyces</taxon>
    </lineage>
</organism>
<evidence type="ECO:0000313" key="3">
    <source>
        <dbReference type="EMBL" id="KFX47147.1"/>
    </source>
</evidence>
<dbReference type="CDD" id="cd14688">
    <property type="entry name" value="bZIP_YAP"/>
    <property type="match status" value="1"/>
</dbReference>
<feature type="region of interest" description="Disordered" evidence="1">
    <location>
        <begin position="190"/>
        <end position="209"/>
    </location>
</feature>
<dbReference type="HOGENOM" id="CLU_1235756_0_0_1"/>
<dbReference type="PROSITE" id="PS00036">
    <property type="entry name" value="BZIP_BASIC"/>
    <property type="match status" value="1"/>
</dbReference>
<dbReference type="AlphaFoldDB" id="A0A093V3M4"/>
<accession>A0A093V3M4</accession>
<comment type="caution">
    <text evidence="3">The sequence shown here is derived from an EMBL/GenBank/DDBJ whole genome shotgun (WGS) entry which is preliminary data.</text>
</comment>
<sequence length="224" mass="25291">MEDLDMKEKRRVQNRESQRRLRARKRNVRAENTRDETESQSKVNNLAGNDFDMEAPLLHGARARKEVFQKGAYPSDPLSFPSWMSSTAELISSPASGVQNPLTSLMPPAPISASSAAQKFHISKPEERLADCDEIQWTQMVATSPPAVDLSSLIPPQDSRLCNTSVHHQSEDLLAPLSFEGNTRVNYQVSNSRSRVLKDTQAEETEKPVKDFKVWKENTHRKYG</sequence>